<dbReference type="GO" id="GO:0005829">
    <property type="term" value="C:cytosol"/>
    <property type="evidence" value="ECO:0007669"/>
    <property type="project" value="TreeGrafter"/>
</dbReference>
<dbReference type="Pfam" id="PF04176">
    <property type="entry name" value="TIP41"/>
    <property type="match status" value="1"/>
</dbReference>
<dbReference type="Pfam" id="PF00400">
    <property type="entry name" value="WD40"/>
    <property type="match status" value="2"/>
</dbReference>
<dbReference type="SUPFAM" id="SSF50978">
    <property type="entry name" value="WD40 repeat-like"/>
    <property type="match status" value="1"/>
</dbReference>
<dbReference type="EMBL" id="JBGBPQ010000007">
    <property type="protein sequence ID" value="KAL1521447.1"/>
    <property type="molecule type" value="Genomic_DNA"/>
</dbReference>
<dbReference type="PANTHER" id="PTHR21021">
    <property type="entry name" value="GAF/PUTATIVE CYTOSKELETAL PROTEIN"/>
    <property type="match status" value="1"/>
</dbReference>
<comment type="similarity">
    <text evidence="1">Belongs to the TIP41 family.</text>
</comment>
<organism evidence="4 5">
    <name type="scientific">Prymnesium parvum</name>
    <name type="common">Toxic golden alga</name>
    <dbReference type="NCBI Taxonomy" id="97485"/>
    <lineage>
        <taxon>Eukaryota</taxon>
        <taxon>Haptista</taxon>
        <taxon>Haptophyta</taxon>
        <taxon>Prymnesiophyceae</taxon>
        <taxon>Prymnesiales</taxon>
        <taxon>Prymnesiaceae</taxon>
        <taxon>Prymnesium</taxon>
    </lineage>
</organism>
<feature type="repeat" description="WD" evidence="2">
    <location>
        <begin position="707"/>
        <end position="741"/>
    </location>
</feature>
<proteinExistence type="inferred from homology"/>
<gene>
    <name evidence="4" type="ORF">AB1Y20_021111</name>
</gene>
<keyword evidence="2" id="KW-0853">WD repeat</keyword>
<feature type="compositionally biased region" description="Pro residues" evidence="3">
    <location>
        <begin position="429"/>
        <end position="453"/>
    </location>
</feature>
<dbReference type="PANTHER" id="PTHR21021:SF16">
    <property type="entry name" value="TIP41-LIKE PROTEIN"/>
    <property type="match status" value="1"/>
</dbReference>
<dbReference type="PRINTS" id="PR01217">
    <property type="entry name" value="PRICHEXTENSN"/>
</dbReference>
<comment type="caution">
    <text evidence="4">The sequence shown here is derived from an EMBL/GenBank/DDBJ whole genome shotgun (WGS) entry which is preliminary data.</text>
</comment>
<evidence type="ECO:0000256" key="2">
    <source>
        <dbReference type="PROSITE-ProRule" id="PRU00221"/>
    </source>
</evidence>
<dbReference type="InterPro" id="IPR007303">
    <property type="entry name" value="TIP41-like"/>
</dbReference>
<sequence length="951" mass="98491">MTEPGEWDHVSSGWAFRSHSSHISGNAALLSLSRELSDPYAPPGEPPTHPFCVHGSTRSLKPCMCGSALVMGVNMHLPDAVFGANHLTLSHLASGFTLRLDAAGALRAWARDSVARGSRQLRVPPAAAPAWRERMAAARGRSSVDVDWTFRCEEYAPDGEVGGGGAAPRAGAGEGGERGKGRGVAPPVVGGTHLISLKPAEARGARGGGVQWRPHKGAALEPESEAGMMLRRQDPILWSCDIPLYFDAMHDHGESEVRVRVRVTPRCFLVLLRHHLVINGVMIAHKELRYFHAFGERTVLRTHTRRSMTLPQDGRPLRLIDEQQAARMLAASAESGQCHTDSSADELDLHDLLAAQGKPLPPPRDPAADTIRPTPAADAQARLDRILQSKGGGGGVAPPTPPLPAAGDAQARLDRILQSKRGGAGAATPPSPLPATATPSPPLPTATTPPLPLPAAATPSPSLPTTAASPSPSLDVAPSPSSLPPAATTSPPLPPATPPSPRTLLSTSLLASPLAAPLSSLAISADGALLAAADCEGTLLLLRHGHPSPLWREDSAHAGGVTAVGFAGEGPACRLASCGEDGTCKLWHVEGAGEAAAWAVESETADRAYRGTRSTAIVQALACERGGGEAEGGGVRLCAAAGASVFLLDSRRAREVSRTLAAPSGVSALEYAPALRRLYASGYGGVSVWSECGWGAPLARLPFKGPLDSLSVSPDERYVAAGAQDGTLVMWPLRGEEAARGEKRGGEGQEEEEALSRLLGSESNGKELGLLRGQGLAALEAAAPLDEATAAQRSGAALFFGGGAFEQKVVPVAWHATGRLCASAGGRCPVVWDMGAAGAPPPVRRNGRASRLLGHAAAVTSLAFAPPPPADESFAAARLAAAALDGRVAVYELRAEPEAGEREPGATHAPVAVSPPPEGVRRAHPILVWGRGCSAGWLFCGIDRQLAAYQL</sequence>
<evidence type="ECO:0000313" key="5">
    <source>
        <dbReference type="Proteomes" id="UP001515480"/>
    </source>
</evidence>
<accession>A0AB34JKM3</accession>
<evidence type="ECO:0000256" key="1">
    <source>
        <dbReference type="ARBA" id="ARBA00006658"/>
    </source>
</evidence>
<feature type="region of interest" description="Disordered" evidence="3">
    <location>
        <begin position="897"/>
        <end position="917"/>
    </location>
</feature>
<dbReference type="GO" id="GO:0031929">
    <property type="term" value="P:TOR signaling"/>
    <property type="evidence" value="ECO:0007669"/>
    <property type="project" value="TreeGrafter"/>
</dbReference>
<dbReference type="InterPro" id="IPR015943">
    <property type="entry name" value="WD40/YVTN_repeat-like_dom_sf"/>
</dbReference>
<dbReference type="AlphaFoldDB" id="A0AB34JKM3"/>
<dbReference type="Proteomes" id="UP001515480">
    <property type="component" value="Unassembled WGS sequence"/>
</dbReference>
<dbReference type="InterPro" id="IPR036322">
    <property type="entry name" value="WD40_repeat_dom_sf"/>
</dbReference>
<feature type="compositionally biased region" description="Pro residues" evidence="3">
    <location>
        <begin position="491"/>
        <end position="501"/>
    </location>
</feature>
<feature type="region of interest" description="Disordered" evidence="3">
    <location>
        <begin position="388"/>
        <end position="408"/>
    </location>
</feature>
<protein>
    <submittedName>
        <fullName evidence="4">Uncharacterized protein</fullName>
    </submittedName>
</protein>
<evidence type="ECO:0000256" key="3">
    <source>
        <dbReference type="SAM" id="MobiDB-lite"/>
    </source>
</evidence>
<feature type="region of interest" description="Disordered" evidence="3">
    <location>
        <begin position="420"/>
        <end position="504"/>
    </location>
</feature>
<reference evidence="4 5" key="1">
    <citation type="journal article" date="2024" name="Science">
        <title>Giant polyketide synthase enzymes in the biosynthesis of giant marine polyether toxins.</title>
        <authorList>
            <person name="Fallon T.R."/>
            <person name="Shende V.V."/>
            <person name="Wierzbicki I.H."/>
            <person name="Pendleton A.L."/>
            <person name="Watervoot N.F."/>
            <person name="Auber R.P."/>
            <person name="Gonzalez D.J."/>
            <person name="Wisecaver J.H."/>
            <person name="Moore B.S."/>
        </authorList>
    </citation>
    <scope>NUCLEOTIDE SEQUENCE [LARGE SCALE GENOMIC DNA]</scope>
    <source>
        <strain evidence="4 5">12B1</strain>
    </source>
</reference>
<evidence type="ECO:0000313" key="4">
    <source>
        <dbReference type="EMBL" id="KAL1521447.1"/>
    </source>
</evidence>
<feature type="region of interest" description="Disordered" evidence="3">
    <location>
        <begin position="159"/>
        <end position="183"/>
    </location>
</feature>
<dbReference type="InterPro" id="IPR051330">
    <property type="entry name" value="Phosphatase_reg/MetRdx"/>
</dbReference>
<dbReference type="InterPro" id="IPR001680">
    <property type="entry name" value="WD40_rpt"/>
</dbReference>
<dbReference type="Gene3D" id="2.130.10.10">
    <property type="entry name" value="YVTN repeat-like/Quinoprotein amine dehydrogenase"/>
    <property type="match status" value="3"/>
</dbReference>
<dbReference type="SMART" id="SM00320">
    <property type="entry name" value="WD40"/>
    <property type="match status" value="5"/>
</dbReference>
<feature type="compositionally biased region" description="Low complexity" evidence="3">
    <location>
        <begin position="454"/>
        <end position="490"/>
    </location>
</feature>
<dbReference type="PROSITE" id="PS50082">
    <property type="entry name" value="WD_REPEATS_2"/>
    <property type="match status" value="1"/>
</dbReference>
<name>A0AB34JKM3_PRYPA</name>
<keyword evidence="5" id="KW-1185">Reference proteome</keyword>